<dbReference type="Proteomes" id="UP000011083">
    <property type="component" value="Unassembled WGS sequence"/>
</dbReference>
<dbReference type="SMART" id="SM00271">
    <property type="entry name" value="DnaJ"/>
    <property type="match status" value="1"/>
</dbReference>
<organism evidence="3 4">
    <name type="scientific">Acanthamoeba castellanii (strain ATCC 30010 / Neff)</name>
    <dbReference type="NCBI Taxonomy" id="1257118"/>
    <lineage>
        <taxon>Eukaryota</taxon>
        <taxon>Amoebozoa</taxon>
        <taxon>Discosea</taxon>
        <taxon>Longamoebia</taxon>
        <taxon>Centramoebida</taxon>
        <taxon>Acanthamoebidae</taxon>
        <taxon>Acanthamoeba</taxon>
    </lineage>
</organism>
<feature type="compositionally biased region" description="Basic and acidic residues" evidence="1">
    <location>
        <begin position="277"/>
        <end position="288"/>
    </location>
</feature>
<dbReference type="PROSITE" id="PS50076">
    <property type="entry name" value="DNAJ_2"/>
    <property type="match status" value="1"/>
</dbReference>
<dbReference type="OrthoDB" id="342454at2759"/>
<feature type="compositionally biased region" description="Basic and acidic residues" evidence="1">
    <location>
        <begin position="150"/>
        <end position="187"/>
    </location>
</feature>
<dbReference type="RefSeq" id="XP_004353636.1">
    <property type="nucleotide sequence ID" value="XM_004353584.1"/>
</dbReference>
<dbReference type="InterPro" id="IPR001623">
    <property type="entry name" value="DnaJ_domain"/>
</dbReference>
<feature type="domain" description="J" evidence="2">
    <location>
        <begin position="26"/>
        <end position="102"/>
    </location>
</feature>
<dbReference type="STRING" id="1257118.L8HHE7"/>
<evidence type="ECO:0000259" key="2">
    <source>
        <dbReference type="PROSITE" id="PS50076"/>
    </source>
</evidence>
<evidence type="ECO:0000256" key="1">
    <source>
        <dbReference type="SAM" id="MobiDB-lite"/>
    </source>
</evidence>
<dbReference type="InterPro" id="IPR042858">
    <property type="entry name" value="DNAJC8"/>
</dbReference>
<dbReference type="Gene3D" id="1.10.287.110">
    <property type="entry name" value="DnaJ domain"/>
    <property type="match status" value="1"/>
</dbReference>
<dbReference type="GeneID" id="14925110"/>
<evidence type="ECO:0000313" key="4">
    <source>
        <dbReference type="Proteomes" id="UP000011083"/>
    </source>
</evidence>
<dbReference type="PANTHER" id="PTHR15606:SF4">
    <property type="entry name" value="DNAJ HOMOLOG SUBFAMILY C MEMBER 8"/>
    <property type="match status" value="1"/>
</dbReference>
<dbReference type="AlphaFoldDB" id="L8HHE7"/>
<accession>L8HHE7</accession>
<dbReference type="VEuPathDB" id="AmoebaDB:ACA1_153070"/>
<sequence length="317" mass="36517">MPLRPPRLICRVWRRLRPNSTYLNLNPFYVLQLSEECTIEEVKRQFRRLSLLVHPDRNPNNPRAKQAFEEINKAQKALHEEKDLEFYKGVVEEARTRVDEEIKAQKKEFKKKHGNDAAFEVDPAQKETMVQTKACRILVDLEERRKRAMEVEAAHEKRMREEDEARAKKRREDAEFEKRWEDSRETRVGSWRDYQKKAVKRRRVIDEAAPPPPPVPPPPTSAPPPPPPSAVPAPFGYPRPPMMMGGVGQPMAFSPMMMTMMGAGVGFGMPPPPSASDEQKKKKSEEEKRKKKKQRITLGAATRPPKLKVESRSSGPK</sequence>
<proteinExistence type="predicted"/>
<feature type="compositionally biased region" description="Pro residues" evidence="1">
    <location>
        <begin position="209"/>
        <end position="241"/>
    </location>
</feature>
<feature type="region of interest" description="Disordered" evidence="1">
    <location>
        <begin position="262"/>
        <end position="317"/>
    </location>
</feature>
<protein>
    <submittedName>
        <fullName evidence="3">DnaJ domain containing protein</fullName>
    </submittedName>
</protein>
<dbReference type="PRINTS" id="PR00625">
    <property type="entry name" value="JDOMAIN"/>
</dbReference>
<dbReference type="EMBL" id="KB007837">
    <property type="protein sequence ID" value="ELR24108.1"/>
    <property type="molecule type" value="Genomic_DNA"/>
</dbReference>
<reference evidence="3 4" key="1">
    <citation type="journal article" date="2013" name="Genome Biol.">
        <title>Genome of Acanthamoeba castellanii highlights extensive lateral gene transfer and early evolution of tyrosine kinase signaling.</title>
        <authorList>
            <person name="Clarke M."/>
            <person name="Lohan A.J."/>
            <person name="Liu B."/>
            <person name="Lagkouvardos I."/>
            <person name="Roy S."/>
            <person name="Zafar N."/>
            <person name="Bertelli C."/>
            <person name="Schilde C."/>
            <person name="Kianianmomeni A."/>
            <person name="Burglin T.R."/>
            <person name="Frech C."/>
            <person name="Turcotte B."/>
            <person name="Kopec K.O."/>
            <person name="Synnott J.M."/>
            <person name="Choo C."/>
            <person name="Paponov I."/>
            <person name="Finkler A."/>
            <person name="Soon Heng Tan C."/>
            <person name="Hutchins A.P."/>
            <person name="Weinmeier T."/>
            <person name="Rattei T."/>
            <person name="Chu J.S."/>
            <person name="Gimenez G."/>
            <person name="Irimia M."/>
            <person name="Rigden D.J."/>
            <person name="Fitzpatrick D.A."/>
            <person name="Lorenzo-Morales J."/>
            <person name="Bateman A."/>
            <person name="Chiu C.H."/>
            <person name="Tang P."/>
            <person name="Hegemann P."/>
            <person name="Fromm H."/>
            <person name="Raoult D."/>
            <person name="Greub G."/>
            <person name="Miranda-Saavedra D."/>
            <person name="Chen N."/>
            <person name="Nash P."/>
            <person name="Ginger M.L."/>
            <person name="Horn M."/>
            <person name="Schaap P."/>
            <person name="Caler L."/>
            <person name="Loftus B."/>
        </authorList>
    </citation>
    <scope>NUCLEOTIDE SEQUENCE [LARGE SCALE GENOMIC DNA]</scope>
    <source>
        <strain evidence="3 4">Neff</strain>
    </source>
</reference>
<dbReference type="GO" id="GO:0005634">
    <property type="term" value="C:nucleus"/>
    <property type="evidence" value="ECO:0007669"/>
    <property type="project" value="TreeGrafter"/>
</dbReference>
<keyword evidence="4" id="KW-1185">Reference proteome</keyword>
<gene>
    <name evidence="3" type="ORF">ACA1_153070</name>
</gene>
<dbReference type="InterPro" id="IPR036869">
    <property type="entry name" value="J_dom_sf"/>
</dbReference>
<evidence type="ECO:0000313" key="3">
    <source>
        <dbReference type="EMBL" id="ELR24108.1"/>
    </source>
</evidence>
<feature type="region of interest" description="Disordered" evidence="1">
    <location>
        <begin position="150"/>
        <end position="245"/>
    </location>
</feature>
<dbReference type="CDD" id="cd06257">
    <property type="entry name" value="DnaJ"/>
    <property type="match status" value="1"/>
</dbReference>
<name>L8HHE7_ACACF</name>
<dbReference type="PANTHER" id="PTHR15606">
    <property type="entry name" value="DNAJ HOMOLOG SUBFAMILY C MEMBER 8/LIPOPOLYSACCHARIDE SPECIFIC RESPONSE-7-RELATED"/>
    <property type="match status" value="1"/>
</dbReference>
<dbReference type="KEGG" id="acan:ACA1_153070"/>
<dbReference type="Pfam" id="PF00226">
    <property type="entry name" value="DnaJ"/>
    <property type="match status" value="1"/>
</dbReference>
<dbReference type="SUPFAM" id="SSF46565">
    <property type="entry name" value="Chaperone J-domain"/>
    <property type="match status" value="1"/>
</dbReference>